<dbReference type="EMBL" id="PYVF01000048">
    <property type="protein sequence ID" value="PTB88593.1"/>
    <property type="molecule type" value="Genomic_DNA"/>
</dbReference>
<evidence type="ECO:0000313" key="3">
    <source>
        <dbReference type="Proteomes" id="UP000242087"/>
    </source>
</evidence>
<proteinExistence type="predicted"/>
<protein>
    <submittedName>
        <fullName evidence="2">Uncharacterized protein</fullName>
    </submittedName>
</protein>
<keyword evidence="1" id="KW-0732">Signal</keyword>
<organism evidence="2 3">
    <name type="scientific">Pseudidiomarina aestuarii</name>
    <dbReference type="NCBI Taxonomy" id="624146"/>
    <lineage>
        <taxon>Bacteria</taxon>
        <taxon>Pseudomonadati</taxon>
        <taxon>Pseudomonadota</taxon>
        <taxon>Gammaproteobacteria</taxon>
        <taxon>Alteromonadales</taxon>
        <taxon>Idiomarinaceae</taxon>
        <taxon>Pseudidiomarina</taxon>
    </lineage>
</organism>
<comment type="caution">
    <text evidence="2">The sequence shown here is derived from an EMBL/GenBank/DDBJ whole genome shotgun (WGS) entry which is preliminary data.</text>
</comment>
<feature type="chain" id="PRO_5015414743" evidence="1">
    <location>
        <begin position="23"/>
        <end position="167"/>
    </location>
</feature>
<dbReference type="Proteomes" id="UP000242087">
    <property type="component" value="Unassembled WGS sequence"/>
</dbReference>
<name>A0A2T4D460_9GAMM</name>
<gene>
    <name evidence="2" type="ORF">C9927_03740</name>
</gene>
<accession>A0A2T4D460</accession>
<feature type="signal peptide" evidence="1">
    <location>
        <begin position="1"/>
        <end position="22"/>
    </location>
</feature>
<dbReference type="RefSeq" id="WP_417656940.1">
    <property type="nucleotide sequence ID" value="NZ_JBLXDX010000002.1"/>
</dbReference>
<evidence type="ECO:0000256" key="1">
    <source>
        <dbReference type="SAM" id="SignalP"/>
    </source>
</evidence>
<dbReference type="AlphaFoldDB" id="A0A2T4D460"/>
<sequence length="167" mass="18359">MKYSLFAACALMAVAISASAHAKNEGTPSNSASHKNEVRQLLWSSNGGECTKSCAKAELVGDFHILTQFDENGNVVYQEVENVNSWGKGKQGKGNSADVAAGGSLGGISAMSNNNSYIEGDYIVYVDQYFMTVNGEMFLRVVYSYYTLDGRYVKSRSEDLRRFVYIR</sequence>
<evidence type="ECO:0000313" key="2">
    <source>
        <dbReference type="EMBL" id="PTB88593.1"/>
    </source>
</evidence>
<reference evidence="2 3" key="1">
    <citation type="submission" date="2018-03" db="EMBL/GenBank/DDBJ databases">
        <title>Cross-interface Injection: A General Nanoliter Liquid Handling Method Applied to Single Cells Genome Amplification Automated Nanoliter Liquid Handling Applied to Single Cell Multiple Displacement Amplification.</title>
        <authorList>
            <person name="Yun J."/>
            <person name="Xu P."/>
            <person name="Xu J."/>
            <person name="Dai X."/>
            <person name="Wang Y."/>
            <person name="Zheng X."/>
            <person name="Cao C."/>
            <person name="Yi Q."/>
            <person name="Zhu Y."/>
            <person name="Wang L."/>
            <person name="Dong Z."/>
            <person name="Huang Y."/>
            <person name="Huang L."/>
            <person name="Du W."/>
        </authorList>
    </citation>
    <scope>NUCLEOTIDE SEQUENCE [LARGE SCALE GENOMIC DNA]</scope>
    <source>
        <strain evidence="2 3">A12-4</strain>
    </source>
</reference>